<sequence length="444" mass="50318">MSEFPHLTLKQKLQGSYQFKGVPIDKVVQDQTQANLSNRDAHGNKLSGSASSVKEEHESYLREREKAGLPDIYSKEIFPLLLQIDPLDFDVESLKSFGIEIISEEENGFIIGSNSDNFKALSEKIAVFIAQETVSKNQAAKLWQIVGGEQWRVEHILSDGLKAKYIAGIADQEVLTLDVSVACYVKFDERPIQVAEEEDEHYENYVKEWKLKNPEPTDKKMRKQTRREPDEKYTKRLEDWKEKTRINHELKDKLMMERQDQLYDFIENAYQGEILSSFVELNDSFGFRASMTGQAFKDFLRAYPYVFEISDSEVVQMEKGHDEENIEFDHIEISAPGPDSPVVCIIDSGLQEKHILLEPAILDGLSINYVETEQTTSDLVAKGGHGTKVAGAVLYGEEIPDSGSHATSIFLANARVLNKDNLLPKKLYPAGSFAKTDLFIPQLN</sequence>
<evidence type="ECO:0000259" key="2">
    <source>
        <dbReference type="Pfam" id="PF00082"/>
    </source>
</evidence>
<dbReference type="Proteomes" id="UP000320300">
    <property type="component" value="Unassembled WGS sequence"/>
</dbReference>
<name>A0A521FW36_9SPHI</name>
<dbReference type="SUPFAM" id="SSF52743">
    <property type="entry name" value="Subtilisin-like"/>
    <property type="match status" value="1"/>
</dbReference>
<accession>A0A521FW36</accession>
<proteinExistence type="predicted"/>
<organism evidence="3 4">
    <name type="scientific">Pedobacter westerhofensis</name>
    <dbReference type="NCBI Taxonomy" id="425512"/>
    <lineage>
        <taxon>Bacteria</taxon>
        <taxon>Pseudomonadati</taxon>
        <taxon>Bacteroidota</taxon>
        <taxon>Sphingobacteriia</taxon>
        <taxon>Sphingobacteriales</taxon>
        <taxon>Sphingobacteriaceae</taxon>
        <taxon>Pedobacter</taxon>
    </lineage>
</organism>
<evidence type="ECO:0000256" key="1">
    <source>
        <dbReference type="SAM" id="MobiDB-lite"/>
    </source>
</evidence>
<dbReference type="GO" id="GO:0006508">
    <property type="term" value="P:proteolysis"/>
    <property type="evidence" value="ECO:0007669"/>
    <property type="project" value="InterPro"/>
</dbReference>
<evidence type="ECO:0000313" key="3">
    <source>
        <dbReference type="EMBL" id="SMP00041.1"/>
    </source>
</evidence>
<dbReference type="RefSeq" id="WP_142531417.1">
    <property type="nucleotide sequence ID" value="NZ_CBCSJO010000029.1"/>
</dbReference>
<dbReference type="GO" id="GO:0004252">
    <property type="term" value="F:serine-type endopeptidase activity"/>
    <property type="evidence" value="ECO:0007669"/>
    <property type="project" value="InterPro"/>
</dbReference>
<dbReference type="OrthoDB" id="1100338at2"/>
<feature type="domain" description="Peptidase S8/S53" evidence="2">
    <location>
        <begin position="341"/>
        <end position="421"/>
    </location>
</feature>
<reference evidence="3 4" key="1">
    <citation type="submission" date="2017-05" db="EMBL/GenBank/DDBJ databases">
        <authorList>
            <person name="Varghese N."/>
            <person name="Submissions S."/>
        </authorList>
    </citation>
    <scope>NUCLEOTIDE SEQUENCE [LARGE SCALE GENOMIC DNA]</scope>
    <source>
        <strain evidence="3 4">DSM 19036</strain>
    </source>
</reference>
<keyword evidence="4" id="KW-1185">Reference proteome</keyword>
<protein>
    <recommendedName>
        <fullName evidence="2">Peptidase S8/S53 domain-containing protein</fullName>
    </recommendedName>
</protein>
<dbReference type="Pfam" id="PF00082">
    <property type="entry name" value="Peptidase_S8"/>
    <property type="match status" value="1"/>
</dbReference>
<dbReference type="Gene3D" id="3.40.50.200">
    <property type="entry name" value="Peptidase S8/S53 domain"/>
    <property type="match status" value="1"/>
</dbReference>
<dbReference type="EMBL" id="FXTN01000033">
    <property type="protein sequence ID" value="SMP00041.1"/>
    <property type="molecule type" value="Genomic_DNA"/>
</dbReference>
<feature type="region of interest" description="Disordered" evidence="1">
    <location>
        <begin position="33"/>
        <end position="59"/>
    </location>
</feature>
<dbReference type="AlphaFoldDB" id="A0A521FW36"/>
<evidence type="ECO:0000313" key="4">
    <source>
        <dbReference type="Proteomes" id="UP000320300"/>
    </source>
</evidence>
<dbReference type="InterPro" id="IPR000209">
    <property type="entry name" value="Peptidase_S8/S53_dom"/>
</dbReference>
<dbReference type="InterPro" id="IPR036852">
    <property type="entry name" value="Peptidase_S8/S53_dom_sf"/>
</dbReference>
<gene>
    <name evidence="3" type="ORF">SAMN06265348_1331</name>
</gene>